<protein>
    <submittedName>
        <fullName evidence="1">Uncharacterized protein</fullName>
    </submittedName>
</protein>
<proteinExistence type="predicted"/>
<dbReference type="Proteomes" id="UP000027195">
    <property type="component" value="Unassembled WGS sequence"/>
</dbReference>
<name>A0A067MGK3_BOTB1</name>
<sequence length="207" mass="22747">MSLYDLSTGAASVPHDNVHSMTVKSSVLLQRATDLKLRAEAKNLGDSFWTESLALENVILHFAASVPLVPSLGTEPGPAGGAVSGSLSLREASTIWINMLNLTALMQLHAAFALDDPVARQKCLSSLEKIIRLARLVEDSDPRYLQAVEIPLRLTHGFLCQIIDRCREDGDAEGLREYEPMQEFLVRVVTALAPNHILRRPPPTWSI</sequence>
<dbReference type="EMBL" id="KL198065">
    <property type="protein sequence ID" value="KDQ10711.1"/>
    <property type="molecule type" value="Genomic_DNA"/>
</dbReference>
<reference evidence="2" key="1">
    <citation type="journal article" date="2014" name="Proc. Natl. Acad. Sci. U.S.A.">
        <title>Extensive sampling of basidiomycete genomes demonstrates inadequacy of the white-rot/brown-rot paradigm for wood decay fungi.</title>
        <authorList>
            <person name="Riley R."/>
            <person name="Salamov A.A."/>
            <person name="Brown D.W."/>
            <person name="Nagy L.G."/>
            <person name="Floudas D."/>
            <person name="Held B.W."/>
            <person name="Levasseur A."/>
            <person name="Lombard V."/>
            <person name="Morin E."/>
            <person name="Otillar R."/>
            <person name="Lindquist E.A."/>
            <person name="Sun H."/>
            <person name="LaButti K.M."/>
            <person name="Schmutz J."/>
            <person name="Jabbour D."/>
            <person name="Luo H."/>
            <person name="Baker S.E."/>
            <person name="Pisabarro A.G."/>
            <person name="Walton J.D."/>
            <person name="Blanchette R.A."/>
            <person name="Henrissat B."/>
            <person name="Martin F."/>
            <person name="Cullen D."/>
            <person name="Hibbett D.S."/>
            <person name="Grigoriev I.V."/>
        </authorList>
    </citation>
    <scope>NUCLEOTIDE SEQUENCE [LARGE SCALE GENOMIC DNA]</scope>
    <source>
        <strain evidence="2">FD-172 SS1</strain>
    </source>
</reference>
<accession>A0A067MGK3</accession>
<organism evidence="1 2">
    <name type="scientific">Botryobasidium botryosum (strain FD-172 SS1)</name>
    <dbReference type="NCBI Taxonomy" id="930990"/>
    <lineage>
        <taxon>Eukaryota</taxon>
        <taxon>Fungi</taxon>
        <taxon>Dikarya</taxon>
        <taxon>Basidiomycota</taxon>
        <taxon>Agaricomycotina</taxon>
        <taxon>Agaricomycetes</taxon>
        <taxon>Cantharellales</taxon>
        <taxon>Botryobasidiaceae</taxon>
        <taxon>Botryobasidium</taxon>
    </lineage>
</organism>
<evidence type="ECO:0000313" key="2">
    <source>
        <dbReference type="Proteomes" id="UP000027195"/>
    </source>
</evidence>
<dbReference type="AlphaFoldDB" id="A0A067MGK3"/>
<dbReference type="InParanoid" id="A0A067MGK3"/>
<dbReference type="HOGENOM" id="CLU_1326187_0_0_1"/>
<evidence type="ECO:0000313" key="1">
    <source>
        <dbReference type="EMBL" id="KDQ10711.1"/>
    </source>
</evidence>
<keyword evidence="2" id="KW-1185">Reference proteome</keyword>
<gene>
    <name evidence="1" type="ORF">BOTBODRAFT_488559</name>
</gene>